<reference evidence="1 2" key="1">
    <citation type="submission" date="2019-02" db="EMBL/GenBank/DDBJ databases">
        <title>Opniocepnalus argus genome.</title>
        <authorList>
            <person name="Zhou C."/>
            <person name="Xiao S."/>
        </authorList>
    </citation>
    <scope>NUCLEOTIDE SEQUENCE [LARGE SCALE GENOMIC DNA]</scope>
    <source>
        <strain evidence="1">OARG1902GOOAL</strain>
        <tissue evidence="1">Muscle</tissue>
    </source>
</reference>
<evidence type="ECO:0000313" key="2">
    <source>
        <dbReference type="Proteomes" id="UP000503349"/>
    </source>
</evidence>
<reference evidence="2" key="2">
    <citation type="submission" date="2019-02" db="EMBL/GenBank/DDBJ databases">
        <title>Opniocepnalus argus Var Kimnra genome.</title>
        <authorList>
            <person name="Zhou C."/>
            <person name="Xiao S."/>
        </authorList>
    </citation>
    <scope>NUCLEOTIDE SEQUENCE [LARGE SCALE GENOMIC DNA]</scope>
</reference>
<dbReference type="Proteomes" id="UP000503349">
    <property type="component" value="Chromosome 8"/>
</dbReference>
<evidence type="ECO:0000313" key="1">
    <source>
        <dbReference type="EMBL" id="KAF3692746.1"/>
    </source>
</evidence>
<keyword evidence="2" id="KW-1185">Reference proteome</keyword>
<dbReference type="AlphaFoldDB" id="A0A6G1PRX2"/>
<gene>
    <name evidence="1" type="ORF">EXN66_Car008422</name>
</gene>
<proteinExistence type="predicted"/>
<organism evidence="1 2">
    <name type="scientific">Channa argus</name>
    <name type="common">Northern snakehead</name>
    <name type="synonym">Ophicephalus argus</name>
    <dbReference type="NCBI Taxonomy" id="215402"/>
    <lineage>
        <taxon>Eukaryota</taxon>
        <taxon>Metazoa</taxon>
        <taxon>Chordata</taxon>
        <taxon>Craniata</taxon>
        <taxon>Vertebrata</taxon>
        <taxon>Euteleostomi</taxon>
        <taxon>Actinopterygii</taxon>
        <taxon>Neopterygii</taxon>
        <taxon>Teleostei</taxon>
        <taxon>Neoteleostei</taxon>
        <taxon>Acanthomorphata</taxon>
        <taxon>Anabantaria</taxon>
        <taxon>Anabantiformes</taxon>
        <taxon>Channoidei</taxon>
        <taxon>Channidae</taxon>
        <taxon>Channa</taxon>
    </lineage>
</organism>
<accession>A0A6G1PRX2</accession>
<sequence>MALESSDKIIDIDTAGCTSANLKHTASFCDIMGKSAKISGRELWTSTSLI</sequence>
<protein>
    <submittedName>
        <fullName evidence="1">Uncharacterized protein</fullName>
    </submittedName>
</protein>
<name>A0A6G1PRX2_CHAAH</name>
<dbReference type="EMBL" id="CM015719">
    <property type="protein sequence ID" value="KAF3692746.1"/>
    <property type="molecule type" value="Genomic_DNA"/>
</dbReference>